<dbReference type="Pfam" id="PF00628">
    <property type="entry name" value="PHD"/>
    <property type="match status" value="1"/>
</dbReference>
<evidence type="ECO:0000259" key="6">
    <source>
        <dbReference type="PROSITE" id="PS50016"/>
    </source>
</evidence>
<gene>
    <name evidence="7" type="ORF">PAPOLLO_LOCUS20372</name>
</gene>
<dbReference type="SMART" id="SM00249">
    <property type="entry name" value="PHD"/>
    <property type="match status" value="1"/>
</dbReference>
<dbReference type="PROSITE" id="PS50016">
    <property type="entry name" value="ZF_PHD_2"/>
    <property type="match status" value="1"/>
</dbReference>
<evidence type="ECO:0000256" key="2">
    <source>
        <dbReference type="ARBA" id="ARBA00022771"/>
    </source>
</evidence>
<dbReference type="InterPro" id="IPR001965">
    <property type="entry name" value="Znf_PHD"/>
</dbReference>
<evidence type="ECO:0000256" key="3">
    <source>
        <dbReference type="ARBA" id="ARBA00022833"/>
    </source>
</evidence>
<dbReference type="AlphaFoldDB" id="A0A8S3XVL5"/>
<name>A0A8S3XVL5_PARAO</name>
<reference evidence="7" key="1">
    <citation type="submission" date="2021-04" db="EMBL/GenBank/DDBJ databases">
        <authorList>
            <person name="Tunstrom K."/>
        </authorList>
    </citation>
    <scope>NUCLEOTIDE SEQUENCE</scope>
</reference>
<dbReference type="EMBL" id="CAJQZP010001271">
    <property type="protein sequence ID" value="CAG5034672.1"/>
    <property type="molecule type" value="Genomic_DNA"/>
</dbReference>
<dbReference type="InterPro" id="IPR019786">
    <property type="entry name" value="Zinc_finger_PHD-type_CS"/>
</dbReference>
<dbReference type="OrthoDB" id="7490061at2759"/>
<sequence>MADQICKECNDTIIDREFLICSDCDEYYHLKCTNISPKLYYLKSPIKRRRFQCKSCVKKLQDNDCVLNQSSPLTESLETATRNVTTRKKIITNKVASNSFGSLSVDENFEYSSLTSTPTHVDIGGSNLTDKNTKDCISKLNEKLCELQRKLDNADKEIEDLISENYILKKEIAEFKSKPERCVCILSSKIKNVSNTNRSQSINEVESNLFNSAENKETPNNIESKNHNSTINQKEQHKVCVNEYKKINGEKSKQCRTDEPIPLKHTRKLCIISSNNKNNIKGIAQDYFSKDFEFCHYIKTNAGILDLIQGLDKKLINYTLQDYCVVLIGDYDFRMSQDYNRLVESLLVRQTIQCITHTNIVICIPTFRCAKDTNIFNRKRRLFL</sequence>
<keyword evidence="2 4" id="KW-0863">Zinc-finger</keyword>
<keyword evidence="5" id="KW-0175">Coiled coil</keyword>
<dbReference type="Proteomes" id="UP000691718">
    <property type="component" value="Unassembled WGS sequence"/>
</dbReference>
<organism evidence="7 8">
    <name type="scientific">Parnassius apollo</name>
    <name type="common">Apollo butterfly</name>
    <name type="synonym">Papilio apollo</name>
    <dbReference type="NCBI Taxonomy" id="110799"/>
    <lineage>
        <taxon>Eukaryota</taxon>
        <taxon>Metazoa</taxon>
        <taxon>Ecdysozoa</taxon>
        <taxon>Arthropoda</taxon>
        <taxon>Hexapoda</taxon>
        <taxon>Insecta</taxon>
        <taxon>Pterygota</taxon>
        <taxon>Neoptera</taxon>
        <taxon>Endopterygota</taxon>
        <taxon>Lepidoptera</taxon>
        <taxon>Glossata</taxon>
        <taxon>Ditrysia</taxon>
        <taxon>Papilionoidea</taxon>
        <taxon>Papilionidae</taxon>
        <taxon>Parnassiinae</taxon>
        <taxon>Parnassini</taxon>
        <taxon>Parnassius</taxon>
        <taxon>Parnassius</taxon>
    </lineage>
</organism>
<protein>
    <submittedName>
        <fullName evidence="7">(apollo) hypothetical protein</fullName>
    </submittedName>
</protein>
<evidence type="ECO:0000256" key="1">
    <source>
        <dbReference type="ARBA" id="ARBA00022723"/>
    </source>
</evidence>
<comment type="caution">
    <text evidence="7">The sequence shown here is derived from an EMBL/GenBank/DDBJ whole genome shotgun (WGS) entry which is preliminary data.</text>
</comment>
<proteinExistence type="predicted"/>
<dbReference type="GO" id="GO:0008270">
    <property type="term" value="F:zinc ion binding"/>
    <property type="evidence" value="ECO:0007669"/>
    <property type="project" value="UniProtKB-KW"/>
</dbReference>
<accession>A0A8S3XVL5</accession>
<evidence type="ECO:0000313" key="8">
    <source>
        <dbReference type="Proteomes" id="UP000691718"/>
    </source>
</evidence>
<dbReference type="CDD" id="cd15489">
    <property type="entry name" value="PHD_SF"/>
    <property type="match status" value="1"/>
</dbReference>
<evidence type="ECO:0000313" key="7">
    <source>
        <dbReference type="EMBL" id="CAG5034672.1"/>
    </source>
</evidence>
<dbReference type="InterPro" id="IPR019787">
    <property type="entry name" value="Znf_PHD-finger"/>
</dbReference>
<dbReference type="PROSITE" id="PS01359">
    <property type="entry name" value="ZF_PHD_1"/>
    <property type="match status" value="1"/>
</dbReference>
<evidence type="ECO:0000256" key="5">
    <source>
        <dbReference type="SAM" id="Coils"/>
    </source>
</evidence>
<keyword evidence="3" id="KW-0862">Zinc</keyword>
<feature type="coiled-coil region" evidence="5">
    <location>
        <begin position="137"/>
        <end position="171"/>
    </location>
</feature>
<keyword evidence="8" id="KW-1185">Reference proteome</keyword>
<feature type="domain" description="PHD-type" evidence="6">
    <location>
        <begin position="3"/>
        <end position="59"/>
    </location>
</feature>
<evidence type="ECO:0000256" key="4">
    <source>
        <dbReference type="PROSITE-ProRule" id="PRU00146"/>
    </source>
</evidence>
<keyword evidence="1" id="KW-0479">Metal-binding</keyword>